<evidence type="ECO:0000259" key="6">
    <source>
        <dbReference type="Pfam" id="PF13354"/>
    </source>
</evidence>
<dbReference type="PANTHER" id="PTHR35333:SF3">
    <property type="entry name" value="BETA-LACTAMASE-TYPE TRANSPEPTIDASE FOLD CONTAINING PROTEIN"/>
    <property type="match status" value="1"/>
</dbReference>
<evidence type="ECO:0000256" key="5">
    <source>
        <dbReference type="RuleBase" id="RU361140"/>
    </source>
</evidence>
<keyword evidence="8" id="KW-1185">Reference proteome</keyword>
<dbReference type="SUPFAM" id="SSF56601">
    <property type="entry name" value="beta-lactamase/transpeptidase-like"/>
    <property type="match status" value="1"/>
</dbReference>
<dbReference type="EMBL" id="CP014859">
    <property type="protein sequence ID" value="AOS63577.1"/>
    <property type="molecule type" value="Genomic_DNA"/>
</dbReference>
<dbReference type="Proteomes" id="UP000095210">
    <property type="component" value="Chromosome"/>
</dbReference>
<evidence type="ECO:0000313" key="7">
    <source>
        <dbReference type="EMBL" id="AOS63577.1"/>
    </source>
</evidence>
<sequence>MVLGREVARRVLLIGGLSAVGATVLGCSATSESVSSPSGRSSSPVPSSVDTAAVEAELAALEAEFGGRLGVYAVDTGSGNSIGHRAQERFLLCSTAKVLAVAAVLRLRVTEPELMERVVQYDQSQVLEYAPVTAQHVADGMTVSALCDAAITVSDNTAMNLLMELVGGPDGVTDFCRSLGDEHTRVDRMEPELNVGAPGDERDTSTPEQMAVDLRELALGAGLDETGRELLVGWLRANTTGDEQIRAGLPADWQVGDKTGSGSLGEINDIAVVWPPEADPWVIAVYTAPDDPESTTGRATVAAATAIVAGALGATD</sequence>
<comment type="similarity">
    <text evidence="1 5">Belongs to the class-A beta-lactamase family.</text>
</comment>
<dbReference type="InterPro" id="IPR023650">
    <property type="entry name" value="Beta-lactam_class-A_AS"/>
</dbReference>
<dbReference type="PRINTS" id="PR00118">
    <property type="entry name" value="BLACTAMASEA"/>
</dbReference>
<feature type="domain" description="Beta-lactamase class A catalytic" evidence="6">
    <location>
        <begin position="70"/>
        <end position="287"/>
    </location>
</feature>
<organism evidence="7 8">
    <name type="scientific">Actinoalloteichus hymeniacidonis</name>
    <dbReference type="NCBI Taxonomy" id="340345"/>
    <lineage>
        <taxon>Bacteria</taxon>
        <taxon>Bacillati</taxon>
        <taxon>Actinomycetota</taxon>
        <taxon>Actinomycetes</taxon>
        <taxon>Pseudonocardiales</taxon>
        <taxon>Pseudonocardiaceae</taxon>
        <taxon>Actinoalloteichus</taxon>
    </lineage>
</organism>
<gene>
    <name evidence="7" type="ORF">TL08_13815</name>
</gene>
<keyword evidence="4 5" id="KW-0046">Antibiotic resistance</keyword>
<dbReference type="PANTHER" id="PTHR35333">
    <property type="entry name" value="BETA-LACTAMASE"/>
    <property type="match status" value="1"/>
</dbReference>
<evidence type="ECO:0000256" key="4">
    <source>
        <dbReference type="ARBA" id="ARBA00023251"/>
    </source>
</evidence>
<proteinExistence type="inferred from homology"/>
<dbReference type="PROSITE" id="PS00146">
    <property type="entry name" value="BETA_LACTAMASE_A"/>
    <property type="match status" value="1"/>
</dbReference>
<dbReference type="PROSITE" id="PS51257">
    <property type="entry name" value="PROKAR_LIPOPROTEIN"/>
    <property type="match status" value="1"/>
</dbReference>
<name>A0AAC9HQ86_9PSEU</name>
<dbReference type="InterPro" id="IPR012338">
    <property type="entry name" value="Beta-lactam/transpept-like"/>
</dbReference>
<accession>A0AAC9HQ86</accession>
<dbReference type="GO" id="GO:0030655">
    <property type="term" value="P:beta-lactam antibiotic catabolic process"/>
    <property type="evidence" value="ECO:0007669"/>
    <property type="project" value="InterPro"/>
</dbReference>
<dbReference type="InterPro" id="IPR045155">
    <property type="entry name" value="Beta-lactam_cat"/>
</dbReference>
<comment type="catalytic activity">
    <reaction evidence="5">
        <text>a beta-lactam + H2O = a substituted beta-amino acid</text>
        <dbReference type="Rhea" id="RHEA:20401"/>
        <dbReference type="ChEBI" id="CHEBI:15377"/>
        <dbReference type="ChEBI" id="CHEBI:35627"/>
        <dbReference type="ChEBI" id="CHEBI:140347"/>
        <dbReference type="EC" id="3.5.2.6"/>
    </reaction>
</comment>
<dbReference type="EC" id="3.5.2.6" evidence="2 5"/>
<dbReference type="GO" id="GO:0008800">
    <property type="term" value="F:beta-lactamase activity"/>
    <property type="evidence" value="ECO:0007669"/>
    <property type="project" value="UniProtKB-UniRule"/>
</dbReference>
<dbReference type="KEGG" id="ahm:TL08_13815"/>
<dbReference type="RefSeq" id="WP_236750834.1">
    <property type="nucleotide sequence ID" value="NZ_CP014859.1"/>
</dbReference>
<dbReference type="Gene3D" id="3.40.710.10">
    <property type="entry name" value="DD-peptidase/beta-lactamase superfamily"/>
    <property type="match status" value="1"/>
</dbReference>
<evidence type="ECO:0000256" key="3">
    <source>
        <dbReference type="ARBA" id="ARBA00022801"/>
    </source>
</evidence>
<dbReference type="InterPro" id="IPR000871">
    <property type="entry name" value="Beta-lactam_class-A"/>
</dbReference>
<evidence type="ECO:0000256" key="1">
    <source>
        <dbReference type="ARBA" id="ARBA00009009"/>
    </source>
</evidence>
<evidence type="ECO:0000256" key="2">
    <source>
        <dbReference type="ARBA" id="ARBA00012865"/>
    </source>
</evidence>
<keyword evidence="3 5" id="KW-0378">Hydrolase</keyword>
<dbReference type="NCBIfam" id="NF033103">
    <property type="entry name" value="bla_class_A"/>
    <property type="match status" value="1"/>
</dbReference>
<dbReference type="GO" id="GO:0046677">
    <property type="term" value="P:response to antibiotic"/>
    <property type="evidence" value="ECO:0007669"/>
    <property type="project" value="UniProtKB-UniRule"/>
</dbReference>
<dbReference type="AlphaFoldDB" id="A0AAC9HQ86"/>
<dbReference type="Pfam" id="PF13354">
    <property type="entry name" value="Beta-lactamase2"/>
    <property type="match status" value="1"/>
</dbReference>
<evidence type="ECO:0000313" key="8">
    <source>
        <dbReference type="Proteomes" id="UP000095210"/>
    </source>
</evidence>
<reference evidence="8" key="1">
    <citation type="submission" date="2016-03" db="EMBL/GenBank/DDBJ databases">
        <title>Complete genome sequence of the type strain Actinoalloteichus hymeniacidonis DSM 45092.</title>
        <authorList>
            <person name="Schaffert L."/>
            <person name="Albersmeier A."/>
            <person name="Winkler A."/>
            <person name="Kalinowski J."/>
            <person name="Zotchev S."/>
            <person name="Ruckert C."/>
        </authorList>
    </citation>
    <scope>NUCLEOTIDE SEQUENCE [LARGE SCALE GENOMIC DNA]</scope>
    <source>
        <strain evidence="8">HPA177(T) (DSM 45092(T))</strain>
    </source>
</reference>
<protein>
    <recommendedName>
        <fullName evidence="2 5">Beta-lactamase</fullName>
        <ecNumber evidence="2 5">3.5.2.6</ecNumber>
    </recommendedName>
</protein>